<dbReference type="Proteomes" id="UP000563426">
    <property type="component" value="Unassembled WGS sequence"/>
</dbReference>
<dbReference type="EMBL" id="JABFJV010000011">
    <property type="protein sequence ID" value="NOK32259.1"/>
    <property type="molecule type" value="Genomic_DNA"/>
</dbReference>
<organism evidence="1 2">
    <name type="scientific">Corallococcus exercitus</name>
    <dbReference type="NCBI Taxonomy" id="2316736"/>
    <lineage>
        <taxon>Bacteria</taxon>
        <taxon>Pseudomonadati</taxon>
        <taxon>Myxococcota</taxon>
        <taxon>Myxococcia</taxon>
        <taxon>Myxococcales</taxon>
        <taxon>Cystobacterineae</taxon>
        <taxon>Myxococcaceae</taxon>
        <taxon>Corallococcus</taxon>
    </lineage>
</organism>
<proteinExistence type="predicted"/>
<gene>
    <name evidence="1" type="ORF">HMI49_03465</name>
</gene>
<sequence length="280" mass="30647">MLFDLFRSKKKALSPKHQVPGPVRVGVTRIDLLYPEPPGFDVGAFSKRLGEIMEKSRIADGQEGGALRIEHTDLPLQYEDRTGPAMTAVAQGPVTDLKPINVAFANSPKWEGAEQVRTAAHAISVMELMTATLHPGNRLMTLSAVAATLCSVHRPLAVHWVNSERLVDPDLFVEVVSDGDIEEVIKTGAIHCRFHRKQEPWVMDTLGLDALGLNDIQCRFKDVDPARVAEVLGLFASAQIVTGGDAREYEKKARKLGVSLDPVPSQFGPQRNVFELNIAG</sequence>
<keyword evidence="2" id="KW-1185">Reference proteome</keyword>
<name>A0A7Y4NPE2_9BACT</name>
<comment type="caution">
    <text evidence="1">The sequence shown here is derived from an EMBL/GenBank/DDBJ whole genome shotgun (WGS) entry which is preliminary data.</text>
</comment>
<evidence type="ECO:0008006" key="3">
    <source>
        <dbReference type="Google" id="ProtNLM"/>
    </source>
</evidence>
<evidence type="ECO:0000313" key="2">
    <source>
        <dbReference type="Proteomes" id="UP000563426"/>
    </source>
</evidence>
<evidence type="ECO:0000313" key="1">
    <source>
        <dbReference type="EMBL" id="NOK32259.1"/>
    </source>
</evidence>
<dbReference type="AlphaFoldDB" id="A0A7Y4NPE2"/>
<dbReference type="RefSeq" id="WP_171432994.1">
    <property type="nucleotide sequence ID" value="NZ_JABFJV010000011.1"/>
</dbReference>
<protein>
    <recommendedName>
        <fullName evidence="3">DUF4261 domain-containing protein</fullName>
    </recommendedName>
</protein>
<reference evidence="1 2" key="1">
    <citation type="submission" date="2020-05" db="EMBL/GenBank/DDBJ databases">
        <authorList>
            <person name="Whitworth D."/>
        </authorList>
    </citation>
    <scope>NUCLEOTIDE SEQUENCE [LARGE SCALE GENOMIC DNA]</scope>
    <source>
        <strain evidence="1 2">AB043B</strain>
    </source>
</reference>
<accession>A0A7Y4NPE2</accession>